<evidence type="ECO:0000313" key="13">
    <source>
        <dbReference type="EMBL" id="RPF42583.1"/>
    </source>
</evidence>
<dbReference type="EMBL" id="RKRE01000003">
    <property type="protein sequence ID" value="RPF42583.1"/>
    <property type="molecule type" value="Genomic_DNA"/>
</dbReference>
<evidence type="ECO:0000256" key="4">
    <source>
        <dbReference type="ARBA" id="ARBA00011233"/>
    </source>
</evidence>
<keyword evidence="7" id="KW-0686">Riboflavin biosynthesis</keyword>
<dbReference type="InterPro" id="IPR017938">
    <property type="entry name" value="Riboflavin_synthase-like_b-brl"/>
</dbReference>
<accession>A0A3N5ADF5</accession>
<comment type="catalytic activity">
    <reaction evidence="1">
        <text>2 6,7-dimethyl-8-(1-D-ribityl)lumazine + H(+) = 5-amino-6-(D-ribitylamino)uracil + riboflavin</text>
        <dbReference type="Rhea" id="RHEA:20772"/>
        <dbReference type="ChEBI" id="CHEBI:15378"/>
        <dbReference type="ChEBI" id="CHEBI:15934"/>
        <dbReference type="ChEBI" id="CHEBI:57986"/>
        <dbReference type="ChEBI" id="CHEBI:58201"/>
        <dbReference type="EC" id="2.5.1.9"/>
    </reaction>
</comment>
<keyword evidence="9" id="KW-0677">Repeat</keyword>
<evidence type="ECO:0000259" key="12">
    <source>
        <dbReference type="PROSITE" id="PS51177"/>
    </source>
</evidence>
<dbReference type="PANTHER" id="PTHR21098:SF12">
    <property type="entry name" value="RIBOFLAVIN SYNTHASE"/>
    <property type="match status" value="1"/>
</dbReference>
<feature type="repeat" description="Lumazine-binding" evidence="11">
    <location>
        <begin position="97"/>
        <end position="193"/>
    </location>
</feature>
<evidence type="ECO:0000256" key="2">
    <source>
        <dbReference type="ARBA" id="ARBA00002803"/>
    </source>
</evidence>
<dbReference type="OrthoDB" id="9788537at2"/>
<dbReference type="InterPro" id="IPR001783">
    <property type="entry name" value="Lumazine-bd"/>
</dbReference>
<dbReference type="FunFam" id="2.40.30.20:FF:000004">
    <property type="entry name" value="Riboflavin synthase, alpha subunit"/>
    <property type="match status" value="1"/>
</dbReference>
<dbReference type="NCBIfam" id="NF009566">
    <property type="entry name" value="PRK13020.1"/>
    <property type="match status" value="1"/>
</dbReference>
<keyword evidence="8" id="KW-0808">Transferase</keyword>
<dbReference type="SUPFAM" id="SSF63380">
    <property type="entry name" value="Riboflavin synthase domain-like"/>
    <property type="match status" value="2"/>
</dbReference>
<reference evidence="13 14" key="1">
    <citation type="submission" date="2018-11" db="EMBL/GenBank/DDBJ databases">
        <title>Genomic Encyclopedia of Type Strains, Phase IV (KMG-IV): sequencing the most valuable type-strain genomes for metagenomic binning, comparative biology and taxonomic classification.</title>
        <authorList>
            <person name="Goeker M."/>
        </authorList>
    </citation>
    <scope>NUCLEOTIDE SEQUENCE [LARGE SCALE GENOMIC DNA]</scope>
    <source>
        <strain evidence="13 14">DSM 102936</strain>
    </source>
</reference>
<dbReference type="GO" id="GO:0004746">
    <property type="term" value="F:riboflavin synthase activity"/>
    <property type="evidence" value="ECO:0007669"/>
    <property type="project" value="UniProtKB-UniRule"/>
</dbReference>
<feature type="domain" description="Lumazine-binding" evidence="12">
    <location>
        <begin position="97"/>
        <end position="193"/>
    </location>
</feature>
<dbReference type="FunFam" id="2.40.30.20:FF:000003">
    <property type="entry name" value="Riboflavin synthase, alpha subunit"/>
    <property type="match status" value="1"/>
</dbReference>
<dbReference type="InterPro" id="IPR026017">
    <property type="entry name" value="Lumazine-bd_dom"/>
</dbReference>
<dbReference type="PROSITE" id="PS51177">
    <property type="entry name" value="LUMAZINE_BIND"/>
    <property type="match status" value="2"/>
</dbReference>
<protein>
    <recommendedName>
        <fullName evidence="6 10">Riboflavin synthase</fullName>
        <ecNumber evidence="5 10">2.5.1.9</ecNumber>
    </recommendedName>
</protein>
<comment type="pathway">
    <text evidence="3">Cofactor biosynthesis; riboflavin biosynthesis; riboflavin from 2-hydroxy-3-oxobutyl phosphate and 5-amino-6-(D-ribitylamino)uracil: step 2/2.</text>
</comment>
<dbReference type="AlphaFoldDB" id="A0A3N5ADF5"/>
<dbReference type="InterPro" id="IPR023366">
    <property type="entry name" value="ATP_synth_asu-like_sf"/>
</dbReference>
<evidence type="ECO:0000256" key="7">
    <source>
        <dbReference type="ARBA" id="ARBA00022619"/>
    </source>
</evidence>
<dbReference type="NCBIfam" id="TIGR00187">
    <property type="entry name" value="ribE"/>
    <property type="match status" value="1"/>
</dbReference>
<evidence type="ECO:0000256" key="5">
    <source>
        <dbReference type="ARBA" id="ARBA00012827"/>
    </source>
</evidence>
<dbReference type="EC" id="2.5.1.9" evidence="5 10"/>
<keyword evidence="14" id="KW-1185">Reference proteome</keyword>
<evidence type="ECO:0000256" key="8">
    <source>
        <dbReference type="ARBA" id="ARBA00022679"/>
    </source>
</evidence>
<comment type="caution">
    <text evidence="13">The sequence shown here is derived from an EMBL/GenBank/DDBJ whole genome shotgun (WGS) entry which is preliminary data.</text>
</comment>
<dbReference type="Pfam" id="PF00677">
    <property type="entry name" value="Lum_binding"/>
    <property type="match status" value="2"/>
</dbReference>
<evidence type="ECO:0000256" key="3">
    <source>
        <dbReference type="ARBA" id="ARBA00004887"/>
    </source>
</evidence>
<evidence type="ECO:0000256" key="9">
    <source>
        <dbReference type="ARBA" id="ARBA00022737"/>
    </source>
</evidence>
<gene>
    <name evidence="13" type="ORF">EDD75_1684</name>
</gene>
<dbReference type="PIRSF" id="PIRSF000498">
    <property type="entry name" value="Riboflavin_syn_A"/>
    <property type="match status" value="1"/>
</dbReference>
<dbReference type="PANTHER" id="PTHR21098">
    <property type="entry name" value="RIBOFLAVIN SYNTHASE ALPHA CHAIN"/>
    <property type="match status" value="1"/>
</dbReference>
<proteinExistence type="predicted"/>
<dbReference type="NCBIfam" id="NF006767">
    <property type="entry name" value="PRK09289.1"/>
    <property type="match status" value="1"/>
</dbReference>
<evidence type="ECO:0000256" key="10">
    <source>
        <dbReference type="NCBIfam" id="TIGR00187"/>
    </source>
</evidence>
<evidence type="ECO:0000313" key="14">
    <source>
        <dbReference type="Proteomes" id="UP000282654"/>
    </source>
</evidence>
<sequence>MFTGIIEELGQIRGVTRQAVSARLVVGADRIMENLRLGDSVAVNGVCLTVASLQDKGFTADVMAETLAKTNLGELAVGARVNLERALRLGDRLGGHLVTGHIDGVGRILRKEKREIAWVFTIAAPQEVARYLIKKGSVAVDGISLTVVEAWEEGFTVSVIPHTAAVTTLGFKGPGDTVNLEADLIGKYVEKFLRAPKPRGVEESFLAEHGFI</sequence>
<dbReference type="Gene3D" id="2.40.30.20">
    <property type="match status" value="2"/>
</dbReference>
<feature type="repeat" description="Lumazine-binding" evidence="11">
    <location>
        <begin position="1"/>
        <end position="96"/>
    </location>
</feature>
<dbReference type="CDD" id="cd00402">
    <property type="entry name" value="Riboflavin_synthase_like"/>
    <property type="match status" value="1"/>
</dbReference>
<comment type="function">
    <text evidence="2">Catalyzes the dismutation of two molecules of 6,7-dimethyl-8-ribityllumazine, resulting in the formation of riboflavin and 5-amino-6-(D-ribitylamino)uracil.</text>
</comment>
<dbReference type="GO" id="GO:0009231">
    <property type="term" value="P:riboflavin biosynthetic process"/>
    <property type="evidence" value="ECO:0007669"/>
    <property type="project" value="UniProtKB-KW"/>
</dbReference>
<feature type="domain" description="Lumazine-binding" evidence="12">
    <location>
        <begin position="1"/>
        <end position="96"/>
    </location>
</feature>
<dbReference type="RefSeq" id="WP_123931969.1">
    <property type="nucleotide sequence ID" value="NZ_RKRE01000003.1"/>
</dbReference>
<evidence type="ECO:0000256" key="6">
    <source>
        <dbReference type="ARBA" id="ARBA00013950"/>
    </source>
</evidence>
<evidence type="ECO:0000256" key="11">
    <source>
        <dbReference type="PROSITE-ProRule" id="PRU00524"/>
    </source>
</evidence>
<evidence type="ECO:0000256" key="1">
    <source>
        <dbReference type="ARBA" id="ARBA00000968"/>
    </source>
</evidence>
<dbReference type="Proteomes" id="UP000282654">
    <property type="component" value="Unassembled WGS sequence"/>
</dbReference>
<organism evidence="13 14">
    <name type="scientific">Thermodesulfitimonas autotrophica</name>
    <dbReference type="NCBI Taxonomy" id="1894989"/>
    <lineage>
        <taxon>Bacteria</taxon>
        <taxon>Bacillati</taxon>
        <taxon>Bacillota</taxon>
        <taxon>Clostridia</taxon>
        <taxon>Thermoanaerobacterales</taxon>
        <taxon>Thermoanaerobacteraceae</taxon>
        <taxon>Thermodesulfitimonas</taxon>
    </lineage>
</organism>
<name>A0A3N5ADF5_9THEO</name>
<comment type="subunit">
    <text evidence="4">Homotrimer.</text>
</comment>